<name>A0ABD2NQ05_9CUCU</name>
<organism evidence="1 2">
    <name type="scientific">Cryptolaemus montrouzieri</name>
    <dbReference type="NCBI Taxonomy" id="559131"/>
    <lineage>
        <taxon>Eukaryota</taxon>
        <taxon>Metazoa</taxon>
        <taxon>Ecdysozoa</taxon>
        <taxon>Arthropoda</taxon>
        <taxon>Hexapoda</taxon>
        <taxon>Insecta</taxon>
        <taxon>Pterygota</taxon>
        <taxon>Neoptera</taxon>
        <taxon>Endopterygota</taxon>
        <taxon>Coleoptera</taxon>
        <taxon>Polyphaga</taxon>
        <taxon>Cucujiformia</taxon>
        <taxon>Coccinelloidea</taxon>
        <taxon>Coccinellidae</taxon>
        <taxon>Scymninae</taxon>
        <taxon>Scymnini</taxon>
        <taxon>Cryptolaemus</taxon>
    </lineage>
</organism>
<keyword evidence="2" id="KW-1185">Reference proteome</keyword>
<protein>
    <submittedName>
        <fullName evidence="1">Uncharacterized protein</fullName>
    </submittedName>
</protein>
<evidence type="ECO:0000313" key="1">
    <source>
        <dbReference type="EMBL" id="KAL3280527.1"/>
    </source>
</evidence>
<sequence>MNYPQDGTMETDDAALIGPSSINQQNYTISNWVLVKNTEYCYAAVINKVDMEEGELTETFLKICYDEGHTFRVDEKDVSDVSFDQVLKNCQTQLLP</sequence>
<accession>A0ABD2NQ05</accession>
<dbReference type="AlphaFoldDB" id="A0ABD2NQ05"/>
<reference evidence="1 2" key="1">
    <citation type="journal article" date="2021" name="BMC Biol.">
        <title>Horizontally acquired antibacterial genes associated with adaptive radiation of ladybird beetles.</title>
        <authorList>
            <person name="Li H.S."/>
            <person name="Tang X.F."/>
            <person name="Huang Y.H."/>
            <person name="Xu Z.Y."/>
            <person name="Chen M.L."/>
            <person name="Du X.Y."/>
            <person name="Qiu B.Y."/>
            <person name="Chen P.T."/>
            <person name="Zhang W."/>
            <person name="Slipinski A."/>
            <person name="Escalona H.E."/>
            <person name="Waterhouse R.M."/>
            <person name="Zwick A."/>
            <person name="Pang H."/>
        </authorList>
    </citation>
    <scope>NUCLEOTIDE SEQUENCE [LARGE SCALE GENOMIC DNA]</scope>
    <source>
        <strain evidence="1">SYSU2018</strain>
    </source>
</reference>
<evidence type="ECO:0000313" key="2">
    <source>
        <dbReference type="Proteomes" id="UP001516400"/>
    </source>
</evidence>
<gene>
    <name evidence="1" type="ORF">HHI36_024403</name>
</gene>
<dbReference type="EMBL" id="JABFTP020000142">
    <property type="protein sequence ID" value="KAL3280527.1"/>
    <property type="molecule type" value="Genomic_DNA"/>
</dbReference>
<proteinExistence type="predicted"/>
<dbReference type="Proteomes" id="UP001516400">
    <property type="component" value="Unassembled WGS sequence"/>
</dbReference>
<comment type="caution">
    <text evidence="1">The sequence shown here is derived from an EMBL/GenBank/DDBJ whole genome shotgun (WGS) entry which is preliminary data.</text>
</comment>